<dbReference type="Proteomes" id="UP001165652">
    <property type="component" value="Unassembled WGS sequence"/>
</dbReference>
<reference evidence="6" key="2">
    <citation type="submission" date="2023-02" db="EMBL/GenBank/DDBJ databases">
        <authorList>
            <person name="Rayyan A."/>
            <person name="Meyer T."/>
            <person name="Kyndt J.A."/>
        </authorList>
    </citation>
    <scope>NUCLEOTIDE SEQUENCE</scope>
    <source>
        <strain evidence="6">DSM 9987</strain>
    </source>
</reference>
<comment type="similarity">
    <text evidence="2">Belongs to the polysaccharide deacetylase family.</text>
</comment>
<dbReference type="SUPFAM" id="SSF88713">
    <property type="entry name" value="Glycoside hydrolase/deacetylase"/>
    <property type="match status" value="1"/>
</dbReference>
<dbReference type="Gene3D" id="3.20.20.370">
    <property type="entry name" value="Glycoside hydrolase/deacetylase"/>
    <property type="match status" value="1"/>
</dbReference>
<organism evidence="6 7">
    <name type="scientific">Rhodoplanes tepidamans</name>
    <name type="common">Rhodoplanes cryptolactis</name>
    <dbReference type="NCBI Taxonomy" id="200616"/>
    <lineage>
        <taxon>Bacteria</taxon>
        <taxon>Pseudomonadati</taxon>
        <taxon>Pseudomonadota</taxon>
        <taxon>Alphaproteobacteria</taxon>
        <taxon>Hyphomicrobiales</taxon>
        <taxon>Nitrobacteraceae</taxon>
        <taxon>Rhodoplanes</taxon>
    </lineage>
</organism>
<evidence type="ECO:0000313" key="7">
    <source>
        <dbReference type="Proteomes" id="UP001165652"/>
    </source>
</evidence>
<evidence type="ECO:0000313" key="6">
    <source>
        <dbReference type="EMBL" id="MDC7785597.1"/>
    </source>
</evidence>
<gene>
    <name evidence="6" type="ORF">PQJ73_07875</name>
</gene>
<reference evidence="6" key="1">
    <citation type="journal article" date="2023" name="Microbiol Resour">
        <title>Genome Sequences of Rhodoplanes serenus and Two Thermotolerant Strains, Rhodoplanes tepidamans and 'Rhodoplanes cryptolactis,' Further Refine the Genus.</title>
        <authorList>
            <person name="Rayyan A.A."/>
            <person name="Kyndt J.A."/>
        </authorList>
    </citation>
    <scope>NUCLEOTIDE SEQUENCE</scope>
    <source>
        <strain evidence="6">DSM 9987</strain>
    </source>
</reference>
<evidence type="ECO:0000259" key="5">
    <source>
        <dbReference type="Pfam" id="PF01522"/>
    </source>
</evidence>
<comment type="function">
    <text evidence="1">Is involved in generating a small heat-stable compound (Nod), an acylated oligomer of N-acetylglucosamine, that stimulates mitosis in various plant protoplasts.</text>
</comment>
<evidence type="ECO:0000256" key="2">
    <source>
        <dbReference type="ARBA" id="ARBA00010973"/>
    </source>
</evidence>
<name>A0ABT5J7G3_RHOTP</name>
<proteinExistence type="inferred from homology"/>
<dbReference type="Pfam" id="PF01522">
    <property type="entry name" value="Polysacc_deac_1"/>
    <property type="match status" value="1"/>
</dbReference>
<dbReference type="RefSeq" id="WP_272776445.1">
    <property type="nucleotide sequence ID" value="NZ_JAQQLI010000009.1"/>
</dbReference>
<evidence type="ECO:0000256" key="3">
    <source>
        <dbReference type="ARBA" id="ARBA00020071"/>
    </source>
</evidence>
<protein>
    <recommendedName>
        <fullName evidence="3">Chitooligosaccharide deacetylase</fullName>
    </recommendedName>
    <alternativeName>
        <fullName evidence="4">Nodulation protein B</fullName>
    </alternativeName>
</protein>
<dbReference type="InterPro" id="IPR002509">
    <property type="entry name" value="NODB_dom"/>
</dbReference>
<dbReference type="EMBL" id="JAQQLI010000009">
    <property type="protein sequence ID" value="MDC7785597.1"/>
    <property type="molecule type" value="Genomic_DNA"/>
</dbReference>
<evidence type="ECO:0000256" key="1">
    <source>
        <dbReference type="ARBA" id="ARBA00003236"/>
    </source>
</evidence>
<dbReference type="PANTHER" id="PTHR43123:SF4">
    <property type="entry name" value="POLYSACCHARIDE DEACETYLASE"/>
    <property type="match status" value="1"/>
</dbReference>
<dbReference type="PANTHER" id="PTHR43123">
    <property type="entry name" value="POLYSACCHARIDE DEACETYLASE-RELATED"/>
    <property type="match status" value="1"/>
</dbReference>
<comment type="caution">
    <text evidence="6">The sequence shown here is derived from an EMBL/GenBank/DDBJ whole genome shotgun (WGS) entry which is preliminary data.</text>
</comment>
<keyword evidence="7" id="KW-1185">Reference proteome</keyword>
<dbReference type="InterPro" id="IPR011330">
    <property type="entry name" value="Glyco_hydro/deAcase_b/a-brl"/>
</dbReference>
<sequence length="294" mass="33101">MSTASNPRAPFRLTSDAPKLKPFDGKTLIVHILVNVEYWPYDQPTPRHIVIPPHGRYHVPDLPNFCWSEYGNRAGMPRLLKLFGDRGIPVSAPINANVVDVYPRLAAAMRDAGWEFVGHGMRQLAQGGETDEATQIRAALDKLESFTGKTTRGWMSPGWSETFDTLDHLRAAGVEYVTQWVIDDIPTKLTTRHGDMVSLPYGLDINDSVIFAIEKHASDEMKLRIREAIKTFERETRETGQPRVLPIPLHPHLSGVSHRINHLIEVIDELKARPDTVFVNGSQLLDWYLAQQAG</sequence>
<feature type="domain" description="NodB homology" evidence="5">
    <location>
        <begin position="71"/>
        <end position="177"/>
    </location>
</feature>
<accession>A0ABT5J7G3</accession>
<evidence type="ECO:0000256" key="4">
    <source>
        <dbReference type="ARBA" id="ARBA00032976"/>
    </source>
</evidence>